<gene>
    <name evidence="11" type="primary">nadD</name>
    <name evidence="13" type="ORF">SAMN05216212_1042</name>
</gene>
<dbReference type="STRING" id="658219.SAMN05216212_1042"/>
<keyword evidence="9 11" id="KW-0520">NAD</keyword>
<comment type="similarity">
    <text evidence="3 11">Belongs to the NadD family.</text>
</comment>
<evidence type="ECO:0000313" key="13">
    <source>
        <dbReference type="EMBL" id="SDJ88104.1"/>
    </source>
</evidence>
<dbReference type="NCBIfam" id="NF000839">
    <property type="entry name" value="PRK00071.1-1"/>
    <property type="match status" value="1"/>
</dbReference>
<feature type="domain" description="Cytidyltransferase-like" evidence="12">
    <location>
        <begin position="12"/>
        <end position="195"/>
    </location>
</feature>
<evidence type="ECO:0000256" key="10">
    <source>
        <dbReference type="ARBA" id="ARBA00048721"/>
    </source>
</evidence>
<comment type="pathway">
    <text evidence="2 11">Cofactor biosynthesis; NAD(+) biosynthesis; deamido-NAD(+) from nicotinate D-ribonucleotide: step 1/1.</text>
</comment>
<dbReference type="OrthoDB" id="5295945at2"/>
<dbReference type="CDD" id="cd02165">
    <property type="entry name" value="NMNAT"/>
    <property type="match status" value="1"/>
</dbReference>
<dbReference type="EMBL" id="FNFH01000002">
    <property type="protein sequence ID" value="SDJ88104.1"/>
    <property type="molecule type" value="Genomic_DNA"/>
</dbReference>
<dbReference type="PANTHER" id="PTHR39321:SF3">
    <property type="entry name" value="PHOSPHOPANTETHEINE ADENYLYLTRANSFERASE"/>
    <property type="match status" value="1"/>
</dbReference>
<evidence type="ECO:0000256" key="2">
    <source>
        <dbReference type="ARBA" id="ARBA00005019"/>
    </source>
</evidence>
<keyword evidence="5 11" id="KW-0808">Transferase</keyword>
<keyword evidence="6 11" id="KW-0548">Nucleotidyltransferase</keyword>
<dbReference type="GO" id="GO:0005524">
    <property type="term" value="F:ATP binding"/>
    <property type="evidence" value="ECO:0007669"/>
    <property type="project" value="UniProtKB-KW"/>
</dbReference>
<accession>A0A1G8XCL3</accession>
<evidence type="ECO:0000256" key="1">
    <source>
        <dbReference type="ARBA" id="ARBA00002324"/>
    </source>
</evidence>
<evidence type="ECO:0000256" key="3">
    <source>
        <dbReference type="ARBA" id="ARBA00009014"/>
    </source>
</evidence>
<dbReference type="NCBIfam" id="TIGR00125">
    <property type="entry name" value="cyt_tran_rel"/>
    <property type="match status" value="1"/>
</dbReference>
<dbReference type="InterPro" id="IPR014729">
    <property type="entry name" value="Rossmann-like_a/b/a_fold"/>
</dbReference>
<dbReference type="GO" id="GO:0009435">
    <property type="term" value="P:NAD+ biosynthetic process"/>
    <property type="evidence" value="ECO:0007669"/>
    <property type="project" value="UniProtKB-UniRule"/>
</dbReference>
<evidence type="ECO:0000256" key="11">
    <source>
        <dbReference type="HAMAP-Rule" id="MF_00244"/>
    </source>
</evidence>
<keyword evidence="8 11" id="KW-0067">ATP-binding</keyword>
<dbReference type="Gene3D" id="3.40.50.620">
    <property type="entry name" value="HUPs"/>
    <property type="match status" value="1"/>
</dbReference>
<dbReference type="RefSeq" id="WP_091509551.1">
    <property type="nucleotide sequence ID" value="NZ_FNFH01000002.1"/>
</dbReference>
<evidence type="ECO:0000313" key="14">
    <source>
        <dbReference type="Proteomes" id="UP000199305"/>
    </source>
</evidence>
<reference evidence="14" key="1">
    <citation type="submission" date="2016-10" db="EMBL/GenBank/DDBJ databases">
        <authorList>
            <person name="Varghese N."/>
            <person name="Submissions S."/>
        </authorList>
    </citation>
    <scope>NUCLEOTIDE SEQUENCE [LARGE SCALE GENOMIC DNA]</scope>
    <source>
        <strain evidence="14">CGMCC 1.10658</strain>
    </source>
</reference>
<dbReference type="AlphaFoldDB" id="A0A1G8XCL3"/>
<dbReference type="EC" id="2.7.7.18" evidence="11"/>
<dbReference type="NCBIfam" id="TIGR00482">
    <property type="entry name" value="nicotinate (nicotinamide) nucleotide adenylyltransferase"/>
    <property type="match status" value="1"/>
</dbReference>
<evidence type="ECO:0000256" key="5">
    <source>
        <dbReference type="ARBA" id="ARBA00022679"/>
    </source>
</evidence>
<organism evidence="13 14">
    <name type="scientific">Microbulbifer yueqingensis</name>
    <dbReference type="NCBI Taxonomy" id="658219"/>
    <lineage>
        <taxon>Bacteria</taxon>
        <taxon>Pseudomonadati</taxon>
        <taxon>Pseudomonadota</taxon>
        <taxon>Gammaproteobacteria</taxon>
        <taxon>Cellvibrionales</taxon>
        <taxon>Microbulbiferaceae</taxon>
        <taxon>Microbulbifer</taxon>
    </lineage>
</organism>
<evidence type="ECO:0000256" key="9">
    <source>
        <dbReference type="ARBA" id="ARBA00023027"/>
    </source>
</evidence>
<evidence type="ECO:0000256" key="7">
    <source>
        <dbReference type="ARBA" id="ARBA00022741"/>
    </source>
</evidence>
<keyword evidence="4 11" id="KW-0662">Pyridine nucleotide biosynthesis</keyword>
<comment type="function">
    <text evidence="1 11">Catalyzes the reversible adenylation of nicotinate mononucleotide (NaMN) to nicotinic acid adenine dinucleotide (NaAD).</text>
</comment>
<comment type="catalytic activity">
    <reaction evidence="10 11">
        <text>nicotinate beta-D-ribonucleotide + ATP + H(+) = deamido-NAD(+) + diphosphate</text>
        <dbReference type="Rhea" id="RHEA:22860"/>
        <dbReference type="ChEBI" id="CHEBI:15378"/>
        <dbReference type="ChEBI" id="CHEBI:30616"/>
        <dbReference type="ChEBI" id="CHEBI:33019"/>
        <dbReference type="ChEBI" id="CHEBI:57502"/>
        <dbReference type="ChEBI" id="CHEBI:58437"/>
        <dbReference type="EC" id="2.7.7.18"/>
    </reaction>
</comment>
<evidence type="ECO:0000256" key="8">
    <source>
        <dbReference type="ARBA" id="ARBA00022840"/>
    </source>
</evidence>
<dbReference type="UniPathway" id="UPA00253">
    <property type="reaction ID" value="UER00332"/>
</dbReference>
<dbReference type="InterPro" id="IPR005248">
    <property type="entry name" value="NadD/NMNAT"/>
</dbReference>
<sequence>MAARQRRHTIALFGGTFDPVHFGHLRMALELKEALAIDEMRLVPSHRPAHRETPGVSAEHRCQMLEIALRGCPELQLDKRELRRGGATYTVDTLEELRAELGTEVSLSFCMGLDSLLTLPSWHRWERLLELAHLVVVARPGWQLPQGGRGADQGELAQLLGDHAGTPEDLRREAGGRLLVREQTLLPISATHIRQLVAGGRSPRFLLPAAVLEYIEDHQLYREAGTGSGQ</sequence>
<evidence type="ECO:0000256" key="6">
    <source>
        <dbReference type="ARBA" id="ARBA00022695"/>
    </source>
</evidence>
<evidence type="ECO:0000259" key="12">
    <source>
        <dbReference type="Pfam" id="PF01467"/>
    </source>
</evidence>
<dbReference type="NCBIfam" id="NF000840">
    <property type="entry name" value="PRK00071.1-3"/>
    <property type="match status" value="1"/>
</dbReference>
<keyword evidence="14" id="KW-1185">Reference proteome</keyword>
<dbReference type="PANTHER" id="PTHR39321">
    <property type="entry name" value="NICOTINATE-NUCLEOTIDE ADENYLYLTRANSFERASE-RELATED"/>
    <property type="match status" value="1"/>
</dbReference>
<dbReference type="GO" id="GO:0004515">
    <property type="term" value="F:nicotinate-nucleotide adenylyltransferase activity"/>
    <property type="evidence" value="ECO:0007669"/>
    <property type="project" value="UniProtKB-UniRule"/>
</dbReference>
<name>A0A1G8XCL3_9GAMM</name>
<dbReference type="HAMAP" id="MF_00244">
    <property type="entry name" value="NaMN_adenylyltr"/>
    <property type="match status" value="1"/>
</dbReference>
<evidence type="ECO:0000256" key="4">
    <source>
        <dbReference type="ARBA" id="ARBA00022642"/>
    </source>
</evidence>
<keyword evidence="7 11" id="KW-0547">Nucleotide-binding</keyword>
<dbReference type="Pfam" id="PF01467">
    <property type="entry name" value="CTP_transf_like"/>
    <property type="match status" value="1"/>
</dbReference>
<dbReference type="SUPFAM" id="SSF52374">
    <property type="entry name" value="Nucleotidylyl transferase"/>
    <property type="match status" value="1"/>
</dbReference>
<proteinExistence type="inferred from homology"/>
<protein>
    <recommendedName>
        <fullName evidence="11">Probable nicotinate-nucleotide adenylyltransferase</fullName>
        <ecNumber evidence="11">2.7.7.18</ecNumber>
    </recommendedName>
    <alternativeName>
        <fullName evidence="11">Deamido-NAD(+) diphosphorylase</fullName>
    </alternativeName>
    <alternativeName>
        <fullName evidence="11">Deamido-NAD(+) pyrophosphorylase</fullName>
    </alternativeName>
    <alternativeName>
        <fullName evidence="11">Nicotinate mononucleotide adenylyltransferase</fullName>
        <shortName evidence="11">NaMN adenylyltransferase</shortName>
    </alternativeName>
</protein>
<dbReference type="Proteomes" id="UP000199305">
    <property type="component" value="Unassembled WGS sequence"/>
</dbReference>
<dbReference type="InterPro" id="IPR004821">
    <property type="entry name" value="Cyt_trans-like"/>
</dbReference>